<reference evidence="3" key="1">
    <citation type="submission" date="2023-07" db="EMBL/GenBank/DDBJ databases">
        <authorList>
            <consortium name="AG Swart"/>
            <person name="Singh M."/>
            <person name="Singh A."/>
            <person name="Seah K."/>
            <person name="Emmerich C."/>
        </authorList>
    </citation>
    <scope>NUCLEOTIDE SEQUENCE</scope>
    <source>
        <strain evidence="3">DP1</strain>
    </source>
</reference>
<protein>
    <recommendedName>
        <fullName evidence="2">Ubiquitin-like domain-containing protein</fullName>
    </recommendedName>
</protein>
<dbReference type="EMBL" id="CAMPGE010027397">
    <property type="protein sequence ID" value="CAI2385031.1"/>
    <property type="molecule type" value="Genomic_DNA"/>
</dbReference>
<sequence>MSTDICVNIVDETGEMAHLKINTADSIAKLKEEICKVRGWEMDNLRVGFKGKELGPTKDLETIEKVNIQEDSTIYCSTQLDGAGFWSWLGISIVIPLVMNIFN</sequence>
<accession>A0AAD1Y400</accession>
<evidence type="ECO:0000313" key="4">
    <source>
        <dbReference type="Proteomes" id="UP001295684"/>
    </source>
</evidence>
<dbReference type="InterPro" id="IPR000626">
    <property type="entry name" value="Ubiquitin-like_dom"/>
</dbReference>
<dbReference type="CDD" id="cd17039">
    <property type="entry name" value="Ubl_ubiquitin_like"/>
    <property type="match status" value="1"/>
</dbReference>
<dbReference type="InterPro" id="IPR029071">
    <property type="entry name" value="Ubiquitin-like_domsf"/>
</dbReference>
<dbReference type="SUPFAM" id="SSF54236">
    <property type="entry name" value="Ubiquitin-like"/>
    <property type="match status" value="1"/>
</dbReference>
<name>A0AAD1Y400_EUPCR</name>
<dbReference type="Pfam" id="PF00240">
    <property type="entry name" value="ubiquitin"/>
    <property type="match status" value="1"/>
</dbReference>
<comment type="caution">
    <text evidence="3">The sequence shown here is derived from an EMBL/GenBank/DDBJ whole genome shotgun (WGS) entry which is preliminary data.</text>
</comment>
<organism evidence="3 4">
    <name type="scientific">Euplotes crassus</name>
    <dbReference type="NCBI Taxonomy" id="5936"/>
    <lineage>
        <taxon>Eukaryota</taxon>
        <taxon>Sar</taxon>
        <taxon>Alveolata</taxon>
        <taxon>Ciliophora</taxon>
        <taxon>Intramacronucleata</taxon>
        <taxon>Spirotrichea</taxon>
        <taxon>Hypotrichia</taxon>
        <taxon>Euplotida</taxon>
        <taxon>Euplotidae</taxon>
        <taxon>Moneuplotes</taxon>
    </lineage>
</organism>
<keyword evidence="1" id="KW-0812">Transmembrane</keyword>
<keyword evidence="1" id="KW-0472">Membrane</keyword>
<dbReference type="Gene3D" id="3.10.20.90">
    <property type="entry name" value="Phosphatidylinositol 3-kinase Catalytic Subunit, Chain A, domain 1"/>
    <property type="match status" value="1"/>
</dbReference>
<keyword evidence="4" id="KW-1185">Reference proteome</keyword>
<dbReference type="PROSITE" id="PS50053">
    <property type="entry name" value="UBIQUITIN_2"/>
    <property type="match status" value="1"/>
</dbReference>
<evidence type="ECO:0000256" key="1">
    <source>
        <dbReference type="SAM" id="Phobius"/>
    </source>
</evidence>
<keyword evidence="1" id="KW-1133">Transmembrane helix</keyword>
<proteinExistence type="predicted"/>
<evidence type="ECO:0000313" key="3">
    <source>
        <dbReference type="EMBL" id="CAI2385031.1"/>
    </source>
</evidence>
<dbReference type="AlphaFoldDB" id="A0AAD1Y400"/>
<gene>
    <name evidence="3" type="ORF">ECRASSUSDP1_LOCUS26573</name>
</gene>
<feature type="domain" description="Ubiquitin-like" evidence="2">
    <location>
        <begin position="3"/>
        <end position="83"/>
    </location>
</feature>
<evidence type="ECO:0000259" key="2">
    <source>
        <dbReference type="PROSITE" id="PS50053"/>
    </source>
</evidence>
<dbReference type="Proteomes" id="UP001295684">
    <property type="component" value="Unassembled WGS sequence"/>
</dbReference>
<feature type="transmembrane region" description="Helical" evidence="1">
    <location>
        <begin position="85"/>
        <end position="102"/>
    </location>
</feature>